<name>A0A9E7E9Z1_9LILI</name>
<keyword evidence="3" id="KW-1185">Reference proteome</keyword>
<feature type="compositionally biased region" description="Basic residues" evidence="1">
    <location>
        <begin position="411"/>
        <end position="429"/>
    </location>
</feature>
<organism evidence="2 3">
    <name type="scientific">Musa troglodytarum</name>
    <name type="common">fe'i banana</name>
    <dbReference type="NCBI Taxonomy" id="320322"/>
    <lineage>
        <taxon>Eukaryota</taxon>
        <taxon>Viridiplantae</taxon>
        <taxon>Streptophyta</taxon>
        <taxon>Embryophyta</taxon>
        <taxon>Tracheophyta</taxon>
        <taxon>Spermatophyta</taxon>
        <taxon>Magnoliopsida</taxon>
        <taxon>Liliopsida</taxon>
        <taxon>Zingiberales</taxon>
        <taxon>Musaceae</taxon>
        <taxon>Musa</taxon>
    </lineage>
</organism>
<dbReference type="OrthoDB" id="10639526at2759"/>
<feature type="compositionally biased region" description="Basic residues" evidence="1">
    <location>
        <begin position="255"/>
        <end position="268"/>
    </location>
</feature>
<dbReference type="EMBL" id="CP097502">
    <property type="protein sequence ID" value="URD73270.1"/>
    <property type="molecule type" value="Genomic_DNA"/>
</dbReference>
<feature type="compositionally biased region" description="Basic residues" evidence="1">
    <location>
        <begin position="334"/>
        <end position="348"/>
    </location>
</feature>
<feature type="compositionally biased region" description="Basic residues" evidence="1">
    <location>
        <begin position="224"/>
        <end position="238"/>
    </location>
</feature>
<feature type="compositionally biased region" description="Basic residues" evidence="1">
    <location>
        <begin position="303"/>
        <end position="314"/>
    </location>
</feature>
<proteinExistence type="predicted"/>
<evidence type="ECO:0000313" key="3">
    <source>
        <dbReference type="Proteomes" id="UP001055439"/>
    </source>
</evidence>
<dbReference type="PANTHER" id="PTHR37715">
    <property type="entry name" value="OS01G0120700 PROTEIN"/>
    <property type="match status" value="1"/>
</dbReference>
<dbReference type="Proteomes" id="UP001055439">
    <property type="component" value="Chromosome 1"/>
</dbReference>
<dbReference type="PANTHER" id="PTHR37715:SF1">
    <property type="entry name" value="OS01G0120700 PROTEIN"/>
    <property type="match status" value="1"/>
</dbReference>
<dbReference type="AlphaFoldDB" id="A0A9E7E9Z1"/>
<accession>A0A9E7E9Z1</accession>
<protein>
    <submittedName>
        <fullName evidence="2">Uncharacterized protein</fullName>
    </submittedName>
</protein>
<feature type="compositionally biased region" description="Basic and acidic residues" evidence="1">
    <location>
        <begin position="438"/>
        <end position="448"/>
    </location>
</feature>
<gene>
    <name evidence="2" type="ORF">MUK42_07864</name>
</gene>
<evidence type="ECO:0000313" key="2">
    <source>
        <dbReference type="EMBL" id="URD73270.1"/>
    </source>
</evidence>
<feature type="compositionally biased region" description="Low complexity" evidence="1">
    <location>
        <begin position="315"/>
        <end position="326"/>
    </location>
</feature>
<evidence type="ECO:0000256" key="1">
    <source>
        <dbReference type="SAM" id="MobiDB-lite"/>
    </source>
</evidence>
<sequence>MTAATTTTRTPFTASEEATASLRVTLRIGNMIGLPCGTWADYISWNRKVWHLMNPQADVHAVTVARGDGGSEWLIGQPLHQSSDPITHCKHHGSQSSVVQECSDHLLGSGGHLSPSFNAKGEWKEETTGISEGLRTLMQEFGTVVKLGSHHYWEEVVFDYLLKRARNFCIRLQVIFVSYQMDCKKFLQLVEEKKKKILERKEGPLKWEQRLEAASKAKADAEAKKRKLKASRHKKRTHSGSDYDSDSDSSDSERKYRKKRNHKKHRKHDQSDSEDGGKRKHRSAKRSSSSGDHDSSDDDDAGRKRHTHGRKHRCSSGTDASSSPSSSEDDEKKANRKSHSRRHKHHHRSGDEDSTSDSQARRRHSKHKHHLRSSEDDSSGYDDHNHNRISSQGKSSGEEYGAGKPRDANKSHRKHGHHHHSHQKHNHHRCSVEPDVQLGKHETKTSAD</sequence>
<feature type="compositionally biased region" description="Basic residues" evidence="1">
    <location>
        <begin position="361"/>
        <end position="371"/>
    </location>
</feature>
<reference evidence="2" key="1">
    <citation type="submission" date="2022-05" db="EMBL/GenBank/DDBJ databases">
        <title>The Musa troglodytarum L. genome provides insights into the mechanism of non-climacteric behaviour and enrichment of carotenoids.</title>
        <authorList>
            <person name="Wang J."/>
        </authorList>
    </citation>
    <scope>NUCLEOTIDE SEQUENCE</scope>
    <source>
        <tissue evidence="2">Leaf</tissue>
    </source>
</reference>
<feature type="region of interest" description="Disordered" evidence="1">
    <location>
        <begin position="218"/>
        <end position="448"/>
    </location>
</feature>